<comment type="caution">
    <text evidence="2">The sequence shown here is derived from an EMBL/GenBank/DDBJ whole genome shotgun (WGS) entry which is preliminary data.</text>
</comment>
<dbReference type="OrthoDB" id="5554229at2759"/>
<proteinExistence type="predicted"/>
<evidence type="ECO:0000259" key="1">
    <source>
        <dbReference type="Pfam" id="PF24626"/>
    </source>
</evidence>
<accession>A0A5B6VNT9</accession>
<evidence type="ECO:0000313" key="3">
    <source>
        <dbReference type="Proteomes" id="UP000325315"/>
    </source>
</evidence>
<dbReference type="PANTHER" id="PTHR46148">
    <property type="entry name" value="CHROMO DOMAIN-CONTAINING PROTEIN"/>
    <property type="match status" value="1"/>
</dbReference>
<dbReference type="EMBL" id="SMMG02000006">
    <property type="protein sequence ID" value="KAA3470694.1"/>
    <property type="molecule type" value="Genomic_DNA"/>
</dbReference>
<gene>
    <name evidence="2" type="ORF">EPI10_016383</name>
</gene>
<organism evidence="2 3">
    <name type="scientific">Gossypium australe</name>
    <dbReference type="NCBI Taxonomy" id="47621"/>
    <lineage>
        <taxon>Eukaryota</taxon>
        <taxon>Viridiplantae</taxon>
        <taxon>Streptophyta</taxon>
        <taxon>Embryophyta</taxon>
        <taxon>Tracheophyta</taxon>
        <taxon>Spermatophyta</taxon>
        <taxon>Magnoliopsida</taxon>
        <taxon>eudicotyledons</taxon>
        <taxon>Gunneridae</taxon>
        <taxon>Pentapetalae</taxon>
        <taxon>rosids</taxon>
        <taxon>malvids</taxon>
        <taxon>Malvales</taxon>
        <taxon>Malvaceae</taxon>
        <taxon>Malvoideae</taxon>
        <taxon>Gossypium</taxon>
    </lineage>
</organism>
<sequence length="111" mass="12886">MMIFHLKGAQDRMRQQANKHRTKRIFNVGDWVHLKLQPYQQFSVRRMINQKFVPKFFGSFLVESRVGRVAYKLQLPPGSKIHLVFHVSQLKKHVGTAPIQATLPLVDEHGA</sequence>
<dbReference type="Pfam" id="PF24626">
    <property type="entry name" value="SH3_Tf2-1"/>
    <property type="match status" value="1"/>
</dbReference>
<feature type="domain" description="Tf2-1-like SH3-like" evidence="1">
    <location>
        <begin position="29"/>
        <end position="93"/>
    </location>
</feature>
<reference evidence="2" key="1">
    <citation type="submission" date="2019-08" db="EMBL/GenBank/DDBJ databases">
        <authorList>
            <person name="Liu F."/>
        </authorList>
    </citation>
    <scope>NUCLEOTIDE SEQUENCE [LARGE SCALE GENOMIC DNA]</scope>
    <source>
        <strain evidence="2">PA1801</strain>
        <tissue evidence="2">Leaf</tissue>
    </source>
</reference>
<dbReference type="PANTHER" id="PTHR46148:SF52">
    <property type="entry name" value="OS04G0603800 PROTEIN"/>
    <property type="match status" value="1"/>
</dbReference>
<evidence type="ECO:0000313" key="2">
    <source>
        <dbReference type="EMBL" id="KAA3470694.1"/>
    </source>
</evidence>
<protein>
    <submittedName>
        <fullName evidence="2">BSD domain-containing protein 1-A-like</fullName>
    </submittedName>
</protein>
<dbReference type="Proteomes" id="UP000325315">
    <property type="component" value="Unassembled WGS sequence"/>
</dbReference>
<keyword evidence="3" id="KW-1185">Reference proteome</keyword>
<name>A0A5B6VNT9_9ROSI</name>
<dbReference type="AlphaFoldDB" id="A0A5B6VNT9"/>
<dbReference type="InterPro" id="IPR056924">
    <property type="entry name" value="SH3_Tf2-1"/>
</dbReference>